<dbReference type="PANTHER" id="PTHR23342">
    <property type="entry name" value="N-ACETYLGLUTAMATE SYNTHASE"/>
    <property type="match status" value="1"/>
</dbReference>
<feature type="site" description="Transition state stabilizer" evidence="9">
    <location>
        <position position="8"/>
    </location>
</feature>
<gene>
    <name evidence="9" type="primary">argB</name>
    <name evidence="11" type="ORF">BFG57_04535</name>
</gene>
<feature type="binding site" evidence="9">
    <location>
        <position position="156"/>
    </location>
    <ligand>
        <name>substrate</name>
    </ligand>
</feature>
<dbReference type="InterPro" id="IPR001057">
    <property type="entry name" value="Glu/AcGlu_kinase"/>
</dbReference>
<dbReference type="HAMAP" id="MF_00082">
    <property type="entry name" value="ArgB"/>
    <property type="match status" value="1"/>
</dbReference>
<evidence type="ECO:0000256" key="7">
    <source>
        <dbReference type="ARBA" id="ARBA00022840"/>
    </source>
</evidence>
<dbReference type="InterPro" id="IPR037528">
    <property type="entry name" value="ArgB"/>
</dbReference>
<dbReference type="PIRSF" id="PIRSF000728">
    <property type="entry name" value="NAGK"/>
    <property type="match status" value="1"/>
</dbReference>
<dbReference type="UniPathway" id="UPA00068">
    <property type="reaction ID" value="UER00107"/>
</dbReference>
<dbReference type="GO" id="GO:0005737">
    <property type="term" value="C:cytoplasm"/>
    <property type="evidence" value="ECO:0007669"/>
    <property type="project" value="UniProtKB-SubCell"/>
</dbReference>
<accession>A0A1E5LC46</accession>
<keyword evidence="6 9" id="KW-0418">Kinase</keyword>
<dbReference type="GO" id="GO:0003991">
    <property type="term" value="F:acetylglutamate kinase activity"/>
    <property type="evidence" value="ECO:0007669"/>
    <property type="project" value="UniProtKB-UniRule"/>
</dbReference>
<keyword evidence="5 9" id="KW-0547">Nucleotide-binding</keyword>
<sequence length="258" mass="27314">MNETIVIKCGGSTLEQLSQPFFESVVELKNAGKQVVLVHGGGPEIKNLLTTLQIESSFVNGLRQTSTDVLDAVLMTLAGKVNKQLVSKLQRIGFNAFGCTGIDGAILKVTAKDKEKLGFVGEIADVNGTFLKDLLKLDMIPVLAPLGLDDDGQIYNINADSVAGAVANELKAKQLLFVTDVDGIMKEGQLIAALNESEVQNLIEDGTIYGGMIPKVEAALLSLTGTLNEVVIVNGKGANVMKNGDMIGTKITKVTEVV</sequence>
<dbReference type="FunFam" id="3.40.1160.10:FF:000004">
    <property type="entry name" value="Acetylglutamate kinase"/>
    <property type="match status" value="1"/>
</dbReference>
<evidence type="ECO:0000256" key="1">
    <source>
        <dbReference type="ARBA" id="ARBA00004828"/>
    </source>
</evidence>
<dbReference type="Pfam" id="PF00696">
    <property type="entry name" value="AA_kinase"/>
    <property type="match status" value="1"/>
</dbReference>
<dbReference type="Proteomes" id="UP000095209">
    <property type="component" value="Unassembled WGS sequence"/>
</dbReference>
<comment type="similarity">
    <text evidence="9">Belongs to the acetylglutamate kinase family. ArgB subfamily.</text>
</comment>
<feature type="binding site" evidence="9">
    <location>
        <begin position="41"/>
        <end position="42"/>
    </location>
    <ligand>
        <name>substrate</name>
    </ligand>
</feature>
<dbReference type="AlphaFoldDB" id="A0A1E5LC46"/>
<dbReference type="PRINTS" id="PR00474">
    <property type="entry name" value="GLU5KINASE"/>
</dbReference>
<comment type="subcellular location">
    <subcellularLocation>
        <location evidence="9">Cytoplasm</location>
    </subcellularLocation>
</comment>
<feature type="domain" description="Aspartate/glutamate/uridylate kinase" evidence="10">
    <location>
        <begin position="4"/>
        <end position="234"/>
    </location>
</feature>
<evidence type="ECO:0000256" key="3">
    <source>
        <dbReference type="ARBA" id="ARBA00022605"/>
    </source>
</evidence>
<evidence type="ECO:0000256" key="6">
    <source>
        <dbReference type="ARBA" id="ARBA00022777"/>
    </source>
</evidence>
<feature type="site" description="Transition state stabilizer" evidence="9">
    <location>
        <position position="215"/>
    </location>
</feature>
<dbReference type="EMBL" id="MJEH01000055">
    <property type="protein sequence ID" value="OEH91643.1"/>
    <property type="molecule type" value="Genomic_DNA"/>
</dbReference>
<comment type="function">
    <text evidence="9">Catalyzes the ATP-dependent phosphorylation of N-acetyl-L-glutamate.</text>
</comment>
<evidence type="ECO:0000256" key="5">
    <source>
        <dbReference type="ARBA" id="ARBA00022741"/>
    </source>
</evidence>
<organism evidence="11 12">
    <name type="scientific">Bacillus solimangrovi</name>
    <dbReference type="NCBI Taxonomy" id="1305675"/>
    <lineage>
        <taxon>Bacteria</taxon>
        <taxon>Bacillati</taxon>
        <taxon>Bacillota</taxon>
        <taxon>Bacilli</taxon>
        <taxon>Bacillales</taxon>
        <taxon>Bacillaceae</taxon>
        <taxon>Bacillus</taxon>
    </lineage>
</organism>
<dbReference type="OrthoDB" id="9803155at2"/>
<dbReference type="InterPro" id="IPR004662">
    <property type="entry name" value="AcgluKinase_fam"/>
</dbReference>
<dbReference type="GO" id="GO:0042450">
    <property type="term" value="P:L-arginine biosynthetic process via ornithine"/>
    <property type="evidence" value="ECO:0007669"/>
    <property type="project" value="UniProtKB-UniRule"/>
</dbReference>
<evidence type="ECO:0000256" key="2">
    <source>
        <dbReference type="ARBA" id="ARBA00022571"/>
    </source>
</evidence>
<dbReference type="RefSeq" id="WP_069718380.1">
    <property type="nucleotide sequence ID" value="NZ_MJEH01000055.1"/>
</dbReference>
<keyword evidence="4 9" id="KW-0808">Transferase</keyword>
<dbReference type="GO" id="GO:0005524">
    <property type="term" value="F:ATP binding"/>
    <property type="evidence" value="ECO:0007669"/>
    <property type="project" value="UniProtKB-UniRule"/>
</dbReference>
<dbReference type="InterPro" id="IPR036393">
    <property type="entry name" value="AceGlu_kinase-like_sf"/>
</dbReference>
<keyword evidence="7 9" id="KW-0067">ATP-binding</keyword>
<evidence type="ECO:0000313" key="11">
    <source>
        <dbReference type="EMBL" id="OEH91643.1"/>
    </source>
</evidence>
<name>A0A1E5LC46_9BACI</name>
<dbReference type="Gene3D" id="3.40.1160.10">
    <property type="entry name" value="Acetylglutamate kinase-like"/>
    <property type="match status" value="1"/>
</dbReference>
<dbReference type="EC" id="2.7.2.8" evidence="9"/>
<dbReference type="InterPro" id="IPR001048">
    <property type="entry name" value="Asp/Glu/Uridylate_kinase"/>
</dbReference>
<keyword evidence="3 9" id="KW-0028">Amino-acid biosynthesis</keyword>
<reference evidence="11 12" key="1">
    <citation type="submission" date="2016-08" db="EMBL/GenBank/DDBJ databases">
        <title>Genome of Bacillus solimangrovi GH2-4.</title>
        <authorList>
            <person name="Lim S."/>
            <person name="Kim B.-C."/>
        </authorList>
    </citation>
    <scope>NUCLEOTIDE SEQUENCE [LARGE SCALE GENOMIC DNA]</scope>
    <source>
        <strain evidence="11 12">GH2-4</strain>
    </source>
</reference>
<protein>
    <recommendedName>
        <fullName evidence="9">Acetylglutamate kinase</fullName>
        <ecNumber evidence="9">2.7.2.8</ecNumber>
    </recommendedName>
    <alternativeName>
        <fullName evidence="9">N-acetyl-L-glutamate 5-phosphotransferase</fullName>
    </alternativeName>
    <alternativeName>
        <fullName evidence="9">NAG kinase</fullName>
        <shortName evidence="9">NAGK</shortName>
    </alternativeName>
</protein>
<comment type="caution">
    <text evidence="11">The sequence shown here is derived from an EMBL/GenBank/DDBJ whole genome shotgun (WGS) entry which is preliminary data.</text>
</comment>
<dbReference type="STRING" id="1305675.BFG57_04535"/>
<evidence type="ECO:0000259" key="10">
    <source>
        <dbReference type="Pfam" id="PF00696"/>
    </source>
</evidence>
<proteinExistence type="inferred from homology"/>
<evidence type="ECO:0000256" key="9">
    <source>
        <dbReference type="HAMAP-Rule" id="MF_00082"/>
    </source>
</evidence>
<evidence type="ECO:0000313" key="12">
    <source>
        <dbReference type="Proteomes" id="UP000095209"/>
    </source>
</evidence>
<comment type="pathway">
    <text evidence="1 9">Amino-acid biosynthesis; L-arginine biosynthesis; N(2)-acetyl-L-ornithine from L-glutamate: step 2/4.</text>
</comment>
<dbReference type="NCBIfam" id="TIGR00761">
    <property type="entry name" value="argB"/>
    <property type="match status" value="1"/>
</dbReference>
<evidence type="ECO:0000256" key="8">
    <source>
        <dbReference type="ARBA" id="ARBA00048141"/>
    </source>
</evidence>
<dbReference type="PANTHER" id="PTHR23342:SF0">
    <property type="entry name" value="N-ACETYLGLUTAMATE SYNTHASE, MITOCHONDRIAL"/>
    <property type="match status" value="1"/>
</dbReference>
<keyword evidence="9" id="KW-0963">Cytoplasm</keyword>
<keyword evidence="2 9" id="KW-0055">Arginine biosynthesis</keyword>
<dbReference type="CDD" id="cd04238">
    <property type="entry name" value="AAK_NAGK-like"/>
    <property type="match status" value="1"/>
</dbReference>
<feature type="binding site" evidence="9">
    <location>
        <position position="63"/>
    </location>
    <ligand>
        <name>substrate</name>
    </ligand>
</feature>
<evidence type="ECO:0000256" key="4">
    <source>
        <dbReference type="ARBA" id="ARBA00022679"/>
    </source>
</evidence>
<keyword evidence="12" id="KW-1185">Reference proteome</keyword>
<comment type="catalytic activity">
    <reaction evidence="8 9">
        <text>N-acetyl-L-glutamate + ATP = N-acetyl-L-glutamyl 5-phosphate + ADP</text>
        <dbReference type="Rhea" id="RHEA:14629"/>
        <dbReference type="ChEBI" id="CHEBI:30616"/>
        <dbReference type="ChEBI" id="CHEBI:44337"/>
        <dbReference type="ChEBI" id="CHEBI:57936"/>
        <dbReference type="ChEBI" id="CHEBI:456216"/>
        <dbReference type="EC" id="2.7.2.8"/>
    </reaction>
</comment>
<dbReference type="SUPFAM" id="SSF53633">
    <property type="entry name" value="Carbamate kinase-like"/>
    <property type="match status" value="1"/>
</dbReference>